<name>A0ABT2Y5N9_9MOLU</name>
<comment type="caution">
    <text evidence="2">The sequence shown here is derived from an EMBL/GenBank/DDBJ whole genome shotgun (WGS) entry which is preliminary data.</text>
</comment>
<organism evidence="2 3">
    <name type="scientific">Paracholeplasma manati</name>
    <dbReference type="NCBI Taxonomy" id="591373"/>
    <lineage>
        <taxon>Bacteria</taxon>
        <taxon>Bacillati</taxon>
        <taxon>Mycoplasmatota</taxon>
        <taxon>Mollicutes</taxon>
        <taxon>Acholeplasmatales</taxon>
        <taxon>Acholeplasmataceae</taxon>
        <taxon>Paracholeplasma</taxon>
    </lineage>
</organism>
<dbReference type="InterPro" id="IPR051531">
    <property type="entry name" value="N-acetyltransferase"/>
</dbReference>
<sequence>MTTNLILKIRPFTQNDIEDIHLYASNPITTQYMLWGPNTIEDTQVFLNYVFSHYSKTPITNFEYGIEFEGKIIGGIALIVDYVAQSAEIGWILNEAYHRRGIVFQAAKEMIALAKSLGMETLHATADSRNIASYKLMEKLGMHHVSTTIHGRFNKLTGQYDLDQVYYELKLK</sequence>
<dbReference type="PROSITE" id="PS51186">
    <property type="entry name" value="GNAT"/>
    <property type="match status" value="1"/>
</dbReference>
<accession>A0ABT2Y5N9</accession>
<dbReference type="RefSeq" id="WP_263608224.1">
    <property type="nucleotide sequence ID" value="NZ_JAOVQM010000003.1"/>
</dbReference>
<proteinExistence type="predicted"/>
<keyword evidence="3" id="KW-1185">Reference proteome</keyword>
<dbReference type="Pfam" id="PF13302">
    <property type="entry name" value="Acetyltransf_3"/>
    <property type="match status" value="1"/>
</dbReference>
<protein>
    <submittedName>
        <fullName evidence="2">GNAT family N-acetyltransferase</fullName>
    </submittedName>
</protein>
<evidence type="ECO:0000313" key="3">
    <source>
        <dbReference type="Proteomes" id="UP001177160"/>
    </source>
</evidence>
<feature type="domain" description="N-acetyltransferase" evidence="1">
    <location>
        <begin position="7"/>
        <end position="172"/>
    </location>
</feature>
<dbReference type="Proteomes" id="UP001177160">
    <property type="component" value="Unassembled WGS sequence"/>
</dbReference>
<evidence type="ECO:0000259" key="1">
    <source>
        <dbReference type="PROSITE" id="PS51186"/>
    </source>
</evidence>
<dbReference type="EMBL" id="JAOVQM010000003">
    <property type="protein sequence ID" value="MCV2232060.1"/>
    <property type="molecule type" value="Genomic_DNA"/>
</dbReference>
<dbReference type="PANTHER" id="PTHR43792">
    <property type="entry name" value="GNAT FAMILY, PUTATIVE (AFU_ORTHOLOGUE AFUA_3G00765)-RELATED-RELATED"/>
    <property type="match status" value="1"/>
</dbReference>
<dbReference type="Gene3D" id="3.40.630.30">
    <property type="match status" value="1"/>
</dbReference>
<dbReference type="InterPro" id="IPR000182">
    <property type="entry name" value="GNAT_dom"/>
</dbReference>
<evidence type="ECO:0000313" key="2">
    <source>
        <dbReference type="EMBL" id="MCV2232060.1"/>
    </source>
</evidence>
<dbReference type="SUPFAM" id="SSF55729">
    <property type="entry name" value="Acyl-CoA N-acyltransferases (Nat)"/>
    <property type="match status" value="1"/>
</dbReference>
<reference evidence="2" key="1">
    <citation type="submission" date="2022-09" db="EMBL/GenBank/DDBJ databases">
        <title>Novel Mycoplasma species identified in domestic and wild animals.</title>
        <authorList>
            <person name="Volokhov D.V."/>
            <person name="Furtak V.A."/>
            <person name="Zagorodnyaya T.A."/>
        </authorList>
    </citation>
    <scope>NUCLEOTIDE SEQUENCE</scope>
    <source>
        <strain evidence="2">Oakley</strain>
    </source>
</reference>
<gene>
    <name evidence="2" type="ORF">N7548_04375</name>
</gene>
<dbReference type="InterPro" id="IPR016181">
    <property type="entry name" value="Acyl_CoA_acyltransferase"/>
</dbReference>